<accession>F2G2Q2</accession>
<proteinExistence type="predicted"/>
<dbReference type="EMBL" id="CP001103">
    <property type="protein sequence ID" value="AEA96262.1"/>
    <property type="molecule type" value="Genomic_DNA"/>
</dbReference>
<dbReference type="HOGENOM" id="CLU_385358_0_0_6"/>
<dbReference type="InterPro" id="IPR027417">
    <property type="entry name" value="P-loop_NTPase"/>
</dbReference>
<protein>
    <submittedName>
        <fullName evidence="2">Uncharacterized protein</fullName>
    </submittedName>
</protein>
<keyword evidence="3" id="KW-1185">Reference proteome</keyword>
<dbReference type="PANTHER" id="PTHR32114:SF2">
    <property type="entry name" value="ABC TRANSPORTER ABCH.3"/>
    <property type="match status" value="1"/>
</dbReference>
<name>F2G2Q2_ALTMD</name>
<reference evidence="2 3" key="2">
    <citation type="journal article" date="2015" name="Antonie Van Leeuwenhoek">
        <title>Ecophysiological diversity of a novel member of the genus Alteromonas, and description of Alteromonas mediterranea sp. nov.</title>
        <authorList>
            <person name="Ivanova E.P."/>
            <person name="Lopez-Perez M."/>
            <person name="Zabalos M."/>
            <person name="Nguyen S.H."/>
            <person name="Webb H.K."/>
            <person name="Ryan J."/>
            <person name="Lagutin K."/>
            <person name="Vyssotski M."/>
            <person name="Crawford R.J."/>
            <person name="Rodriguez-Valera F."/>
        </authorList>
    </citation>
    <scope>NUCLEOTIDE SEQUENCE [LARGE SCALE GENOMIC DNA]</scope>
    <source>
        <strain evidence="3">DSM 17117 / CIP 110805 / LMG 28347 / Deep ecotype</strain>
    </source>
</reference>
<evidence type="ECO:0000313" key="2">
    <source>
        <dbReference type="EMBL" id="AEA96262.1"/>
    </source>
</evidence>
<dbReference type="Proteomes" id="UP000001870">
    <property type="component" value="Chromosome"/>
</dbReference>
<dbReference type="AlphaFoldDB" id="F2G2Q2"/>
<dbReference type="KEGG" id="amc:MADE_1000565"/>
<dbReference type="RefSeq" id="WP_012516636.1">
    <property type="nucleotide sequence ID" value="NC_011138.3"/>
</dbReference>
<feature type="region of interest" description="Disordered" evidence="1">
    <location>
        <begin position="209"/>
        <end position="228"/>
    </location>
</feature>
<dbReference type="PATRIC" id="fig|314275.5.peg.120"/>
<gene>
    <name evidence="2" type="ordered locus">MADE_1000565</name>
</gene>
<sequence>MLIKSLSLKNFQCYCGELDQNHFCFKNGLNLIIGNNGNGKSKVFDGFYWVLYDQIFDTDIRQFTPTSVYGEKLISDKVTRNCEVGDTATAEACLVVESSQGREYRLTRVFHCTKLSDTEWMKERSILLIEEKKTNRWTTSNETPDSVLNRVIPPHIKPYMWFQGEQVDGLMDLTQKSSLAKIIKLLSDINFYDELVEITHKGAEKSSKSLLKNQKSLSKNKEESDRLEKEFNDNLREIKNLEDDKKLANENYTNAQSKINDLLNKIDDAEEKQKLKIERANLEIKLKANEDSVIEKRKSFTSKMFHDYWILKFSKPSLEKFGRKYKEYFEKHQQIVNQNQQTSFKLPLNVPQPMHLHGMLESETCYVCNRKAEKGSDAYQHIEELVNRSSSVTKSPFECDCSEYYDHLYTKSIRFYQHIETTNERISEQFDTISSLEADILENKSRLDTINAELEGLLENDSSEDVVSEFRRAQSNVERFGAEQKDIENKLNRLSTNQEKIKKSLEKLTLGKVDLALVNAEKVFASLARIAKSTREEVYTQIVLELESKANKIFEEMTSSNMSFKGRIRLKRLDNGAYKAEIVDQEGYSVTGSNDSNIVLVKLALIMAILTARARWSDNFTLISDAPTSKMAHEYSTGFYKALSSNFSQSIVMTYDFIEPEDRAKFIMENKQNIGSIHILNSKYASGNMNDRTDLETSIEEVVL</sequence>
<feature type="compositionally biased region" description="Basic and acidic residues" evidence="1">
    <location>
        <begin position="219"/>
        <end position="228"/>
    </location>
</feature>
<dbReference type="Gene3D" id="3.40.50.300">
    <property type="entry name" value="P-loop containing nucleotide triphosphate hydrolases"/>
    <property type="match status" value="2"/>
</dbReference>
<organism evidence="2 3">
    <name type="scientific">Alteromonas mediterranea (strain DSM 17117 / CIP 110805 / LMG 28347 / Deep ecotype)</name>
    <dbReference type="NCBI Taxonomy" id="1774373"/>
    <lineage>
        <taxon>Bacteria</taxon>
        <taxon>Pseudomonadati</taxon>
        <taxon>Pseudomonadota</taxon>
        <taxon>Gammaproteobacteria</taxon>
        <taxon>Alteromonadales</taxon>
        <taxon>Alteromonadaceae</taxon>
        <taxon>Alteromonas/Salinimonas group</taxon>
        <taxon>Alteromonas</taxon>
    </lineage>
</organism>
<evidence type="ECO:0000313" key="3">
    <source>
        <dbReference type="Proteomes" id="UP000001870"/>
    </source>
</evidence>
<dbReference type="SUPFAM" id="SSF52540">
    <property type="entry name" value="P-loop containing nucleoside triphosphate hydrolases"/>
    <property type="match status" value="1"/>
</dbReference>
<dbReference type="PANTHER" id="PTHR32114">
    <property type="entry name" value="ABC TRANSPORTER ABCH.3"/>
    <property type="match status" value="1"/>
</dbReference>
<reference evidence="2 3" key="1">
    <citation type="journal article" date="2008" name="ISME J.">
        <title>Comparative genomics of two ecotypes of the marine planktonic copiotroph Alteromonas macleodii suggests alternative lifestyles associated with different kinds of particulate organic matter.</title>
        <authorList>
            <person name="Ivars-Martinez E."/>
            <person name="Martin-Cuadrado A.B."/>
            <person name="D'Auria G."/>
            <person name="Mira A."/>
            <person name="Ferriera S."/>
            <person name="Johnson J."/>
            <person name="Friedman R."/>
            <person name="Rodriguez-Valera F."/>
        </authorList>
    </citation>
    <scope>NUCLEOTIDE SEQUENCE [LARGE SCALE GENOMIC DNA]</scope>
    <source>
        <strain evidence="3">DSM 17117 / CIP 110805 / LMG 28347 / Deep ecotype</strain>
    </source>
</reference>
<evidence type="ECO:0000256" key="1">
    <source>
        <dbReference type="SAM" id="MobiDB-lite"/>
    </source>
</evidence>